<feature type="region of interest" description="Disordered" evidence="4">
    <location>
        <begin position="378"/>
        <end position="418"/>
    </location>
</feature>
<dbReference type="SMART" id="SM00028">
    <property type="entry name" value="TPR"/>
    <property type="match status" value="5"/>
</dbReference>
<evidence type="ECO:0000256" key="2">
    <source>
        <dbReference type="ARBA" id="ARBA00022803"/>
    </source>
</evidence>
<evidence type="ECO:0000256" key="4">
    <source>
        <dbReference type="SAM" id="MobiDB-lite"/>
    </source>
</evidence>
<evidence type="ECO:0000313" key="6">
    <source>
        <dbReference type="Proteomes" id="UP000001887"/>
    </source>
</evidence>
<dbReference type="InterPro" id="IPR019734">
    <property type="entry name" value="TPR_rpt"/>
</dbReference>
<sequence length="418" mass="44642" precursor="true">MDHGRPTSRPGGTPFLAKVLASCLMGGLTLGTVSLASAQKPAGPKPATADSALSPAQRLRAAYALSSSAKTYDDFAQIIEHCERALGTATGDTEKYAKQLVSWAYNKRGELYAQEAETLVADGEERKANELDNLALDDFETAIAHDPERFQAIHNRAVSYVLFGKLDQALTDLDQVIKLAPKHPSAHFNRAEVQRKLGKLEAALADYTVAIDTKTGDVEALARRGEVQMLLDRYREALGDFNQALRFAPQHQRTLTLRGELHTRLGNWEQASLDYAAAVKLLPGDTRALRGAAWLLATCPADTIRSSELALASAKKAADLESAVGKPSVATLDTLAAALAATGDFEAAVAAQQDAITAATGADIAVLKQRLSLYKEGQPYRMPTPAVSSEESGSDVPVTTPPKPQPDLTTDAADGLQR</sequence>
<dbReference type="STRING" id="530564.Psta_0789"/>
<gene>
    <name evidence="5" type="ordered locus">Psta_0789</name>
</gene>
<dbReference type="PANTHER" id="PTHR44858">
    <property type="entry name" value="TETRATRICOPEPTIDE REPEAT PROTEIN 6"/>
    <property type="match status" value="1"/>
</dbReference>
<dbReference type="EMBL" id="CP001848">
    <property type="protein sequence ID" value="ADB15474.1"/>
    <property type="molecule type" value="Genomic_DNA"/>
</dbReference>
<feature type="repeat" description="TPR" evidence="3">
    <location>
        <begin position="252"/>
        <end position="285"/>
    </location>
</feature>
<protein>
    <submittedName>
        <fullName evidence="5">Tetratricopeptide TPR_2 repeat protein</fullName>
    </submittedName>
</protein>
<proteinExistence type="predicted"/>
<organism evidence="5 6">
    <name type="scientific">Pirellula staleyi (strain ATCC 27377 / DSM 6068 / ICPB 4128)</name>
    <name type="common">Pirella staleyi</name>
    <dbReference type="NCBI Taxonomy" id="530564"/>
    <lineage>
        <taxon>Bacteria</taxon>
        <taxon>Pseudomonadati</taxon>
        <taxon>Planctomycetota</taxon>
        <taxon>Planctomycetia</taxon>
        <taxon>Pirellulales</taxon>
        <taxon>Pirellulaceae</taxon>
        <taxon>Pirellula</taxon>
    </lineage>
</organism>
<dbReference type="Proteomes" id="UP000001887">
    <property type="component" value="Chromosome"/>
</dbReference>
<keyword evidence="1" id="KW-0677">Repeat</keyword>
<dbReference type="KEGG" id="psl:Psta_0789"/>
<dbReference type="OrthoDB" id="9790037at2"/>
<feature type="repeat" description="TPR" evidence="3">
    <location>
        <begin position="218"/>
        <end position="251"/>
    </location>
</feature>
<dbReference type="PROSITE" id="PS50005">
    <property type="entry name" value="TPR"/>
    <property type="match status" value="3"/>
</dbReference>
<dbReference type="SUPFAM" id="SSF48452">
    <property type="entry name" value="TPR-like"/>
    <property type="match status" value="1"/>
</dbReference>
<keyword evidence="6" id="KW-1185">Reference proteome</keyword>
<feature type="repeat" description="TPR" evidence="3">
    <location>
        <begin position="150"/>
        <end position="183"/>
    </location>
</feature>
<accession>D2R696</accession>
<dbReference type="InterPro" id="IPR011990">
    <property type="entry name" value="TPR-like_helical_dom_sf"/>
</dbReference>
<dbReference type="eggNOG" id="COG0457">
    <property type="taxonomic scope" value="Bacteria"/>
</dbReference>
<evidence type="ECO:0000313" key="5">
    <source>
        <dbReference type="EMBL" id="ADB15474.1"/>
    </source>
</evidence>
<evidence type="ECO:0000256" key="1">
    <source>
        <dbReference type="ARBA" id="ARBA00022737"/>
    </source>
</evidence>
<dbReference type="AlphaFoldDB" id="D2R696"/>
<keyword evidence="2 3" id="KW-0802">TPR repeat</keyword>
<dbReference type="InterPro" id="IPR050498">
    <property type="entry name" value="Ycf3"/>
</dbReference>
<dbReference type="Gene3D" id="1.25.40.10">
    <property type="entry name" value="Tetratricopeptide repeat domain"/>
    <property type="match status" value="1"/>
</dbReference>
<evidence type="ECO:0000256" key="3">
    <source>
        <dbReference type="PROSITE-ProRule" id="PRU00339"/>
    </source>
</evidence>
<reference evidence="5 6" key="1">
    <citation type="journal article" date="2009" name="Stand. Genomic Sci.">
        <title>Complete genome sequence of Pirellula staleyi type strain (ATCC 27377).</title>
        <authorList>
            <person name="Clum A."/>
            <person name="Tindall B.J."/>
            <person name="Sikorski J."/>
            <person name="Ivanova N."/>
            <person name="Mavrommatis K."/>
            <person name="Lucas S."/>
            <person name="Glavina del Rio T."/>
            <person name="Nolan M."/>
            <person name="Chen F."/>
            <person name="Tice H."/>
            <person name="Pitluck S."/>
            <person name="Cheng J.F."/>
            <person name="Chertkov O."/>
            <person name="Brettin T."/>
            <person name="Han C."/>
            <person name="Detter J.C."/>
            <person name="Kuske C."/>
            <person name="Bruce D."/>
            <person name="Goodwin L."/>
            <person name="Ovchinikova G."/>
            <person name="Pati A."/>
            <person name="Mikhailova N."/>
            <person name="Chen A."/>
            <person name="Palaniappan K."/>
            <person name="Land M."/>
            <person name="Hauser L."/>
            <person name="Chang Y.J."/>
            <person name="Jeffries C.D."/>
            <person name="Chain P."/>
            <person name="Rohde M."/>
            <person name="Goker M."/>
            <person name="Bristow J."/>
            <person name="Eisen J.A."/>
            <person name="Markowitz V."/>
            <person name="Hugenholtz P."/>
            <person name="Kyrpides N.C."/>
            <person name="Klenk H.P."/>
            <person name="Lapidus A."/>
        </authorList>
    </citation>
    <scope>NUCLEOTIDE SEQUENCE [LARGE SCALE GENOMIC DNA]</scope>
    <source>
        <strain evidence="6">ATCC 27377 / DSM 6068 / ICPB 4128</strain>
    </source>
</reference>
<dbReference type="HOGENOM" id="CLU_780030_0_0_0"/>
<dbReference type="Pfam" id="PF13432">
    <property type="entry name" value="TPR_16"/>
    <property type="match status" value="2"/>
</dbReference>
<dbReference type="PANTHER" id="PTHR44858:SF1">
    <property type="entry name" value="UDP-N-ACETYLGLUCOSAMINE--PEPTIDE N-ACETYLGLUCOSAMINYLTRANSFERASE SPINDLY-RELATED"/>
    <property type="match status" value="1"/>
</dbReference>
<name>D2R696_PIRSD</name>